<proteinExistence type="predicted"/>
<accession>A0A0B0PF84</accession>
<keyword evidence="3" id="KW-1185">Reference proteome</keyword>
<sequence>MRHHTRHYTRRSESLKSFIF</sequence>
<dbReference type="Proteomes" id="UP000032142">
    <property type="component" value="Unassembled WGS sequence"/>
</dbReference>
<evidence type="ECO:0000256" key="1">
    <source>
        <dbReference type="SAM" id="MobiDB-lite"/>
    </source>
</evidence>
<evidence type="ECO:0000313" key="3">
    <source>
        <dbReference type="Proteomes" id="UP000032142"/>
    </source>
</evidence>
<feature type="region of interest" description="Disordered" evidence="1">
    <location>
        <begin position="1"/>
        <end position="20"/>
    </location>
</feature>
<protein>
    <submittedName>
        <fullName evidence="2">Uncharacterized protein</fullName>
    </submittedName>
</protein>
<reference evidence="3" key="1">
    <citation type="submission" date="2014-09" db="EMBL/GenBank/DDBJ databases">
        <authorList>
            <person name="Mudge J."/>
            <person name="Ramaraj T."/>
            <person name="Lindquist I.E."/>
            <person name="Bharti A.K."/>
            <person name="Sundararajan A."/>
            <person name="Cameron C.T."/>
            <person name="Woodward J.E."/>
            <person name="May G.D."/>
            <person name="Brubaker C."/>
            <person name="Broadhvest J."/>
            <person name="Wilkins T.A."/>
        </authorList>
    </citation>
    <scope>NUCLEOTIDE SEQUENCE</scope>
    <source>
        <strain evidence="3">cv. AKA8401</strain>
    </source>
</reference>
<name>A0A0B0PF84_GOSAR</name>
<dbReference type="AlphaFoldDB" id="A0A0B0PF84"/>
<organism evidence="2 3">
    <name type="scientific">Gossypium arboreum</name>
    <name type="common">Tree cotton</name>
    <name type="synonym">Gossypium nanking</name>
    <dbReference type="NCBI Taxonomy" id="29729"/>
    <lineage>
        <taxon>Eukaryota</taxon>
        <taxon>Viridiplantae</taxon>
        <taxon>Streptophyta</taxon>
        <taxon>Embryophyta</taxon>
        <taxon>Tracheophyta</taxon>
        <taxon>Spermatophyta</taxon>
        <taxon>Magnoliopsida</taxon>
        <taxon>eudicotyledons</taxon>
        <taxon>Gunneridae</taxon>
        <taxon>Pentapetalae</taxon>
        <taxon>rosids</taxon>
        <taxon>malvids</taxon>
        <taxon>Malvales</taxon>
        <taxon>Malvaceae</taxon>
        <taxon>Malvoideae</taxon>
        <taxon>Gossypium</taxon>
    </lineage>
</organism>
<evidence type="ECO:0000313" key="2">
    <source>
        <dbReference type="EMBL" id="KHG22061.1"/>
    </source>
</evidence>
<dbReference type="EMBL" id="KN420494">
    <property type="protein sequence ID" value="KHG22061.1"/>
    <property type="molecule type" value="Genomic_DNA"/>
</dbReference>
<gene>
    <name evidence="2" type="ORF">F383_26894</name>
</gene>